<feature type="compositionally biased region" description="Polar residues" evidence="2">
    <location>
        <begin position="198"/>
        <end position="219"/>
    </location>
</feature>
<dbReference type="GO" id="GO:0004843">
    <property type="term" value="F:cysteine-type deubiquitinase activity"/>
    <property type="evidence" value="ECO:0007669"/>
    <property type="project" value="InterPro"/>
</dbReference>
<feature type="region of interest" description="Disordered" evidence="2">
    <location>
        <begin position="152"/>
        <end position="172"/>
    </location>
</feature>
<reference evidence="6" key="1">
    <citation type="submission" date="2017-10" db="EMBL/GenBank/DDBJ databases">
        <title>Rapid genome shrinkage in a self-fertile nematode reveals novel sperm competition proteins.</title>
        <authorList>
            <person name="Yin D."/>
            <person name="Schwarz E.M."/>
            <person name="Thomas C.G."/>
            <person name="Felde R.L."/>
            <person name="Korf I.F."/>
            <person name="Cutter A.D."/>
            <person name="Schartner C.M."/>
            <person name="Ralston E.J."/>
            <person name="Meyer B.J."/>
            <person name="Haag E.S."/>
        </authorList>
    </citation>
    <scope>NUCLEOTIDE SEQUENCE [LARGE SCALE GENOMIC DNA]</scope>
    <source>
        <strain evidence="6">JU1422</strain>
    </source>
</reference>
<dbReference type="InterPro" id="IPR003323">
    <property type="entry name" value="OTU_dom"/>
</dbReference>
<comment type="similarity">
    <text evidence="1">Belongs to the peptidase C19 family.</text>
</comment>
<feature type="domain" description="USP" evidence="3">
    <location>
        <begin position="293"/>
        <end position="913"/>
    </location>
</feature>
<comment type="caution">
    <text evidence="5">The sequence shown here is derived from an EMBL/GenBank/DDBJ whole genome shotgun (WGS) entry which is preliminary data.</text>
</comment>
<organism evidence="5 6">
    <name type="scientific">Caenorhabditis nigoni</name>
    <dbReference type="NCBI Taxonomy" id="1611254"/>
    <lineage>
        <taxon>Eukaryota</taxon>
        <taxon>Metazoa</taxon>
        <taxon>Ecdysozoa</taxon>
        <taxon>Nematoda</taxon>
        <taxon>Chromadorea</taxon>
        <taxon>Rhabditida</taxon>
        <taxon>Rhabditina</taxon>
        <taxon>Rhabditomorpha</taxon>
        <taxon>Rhabditoidea</taxon>
        <taxon>Rhabditidae</taxon>
        <taxon>Peloderinae</taxon>
        <taxon>Caenorhabditis</taxon>
    </lineage>
</organism>
<protein>
    <recommendedName>
        <fullName evidence="7">Ubiquitinyl hydrolase 1</fullName>
    </recommendedName>
</protein>
<dbReference type="CDD" id="cd22755">
    <property type="entry name" value="OTU_CeDUB-like"/>
    <property type="match status" value="1"/>
</dbReference>
<sequence>MTEEFVVEANFVKKGGKLISCKNRRIRFENDSLVVISANSDDKPIKFHCSNIQYRQLKMGSNPKMLSIGLVEGNDTDYVSLKLEFTPPHNEFMEWVIQEFNKMIISNKDKMVSNTAKRKPAPMLVTTSTILQPVSRIKPLFNVESIKKERDNILSRSNTPQLPQKENSHEGSKLMDEMIAKSDPIIHTPKIAKPKVSNEYSPQSVKTASTLVSVKTSSPGKKENKENRTASRSQALFSDDQPKNRKKKDSSPDWQPSEQFSPIRKSPISRKDDFNQYPSPSSSTSPTEVFCNRRLENIGNSCYFNSTLQALSSCYPFSSRCAHLKRMTSFDEKLFKKEKTKMETKYEFFRLFIELISYLSLTDDADVFSKNLPERISRKKLENFREMIGSIEKTLNNPLQQDAHECLGTVLDIMNDLFESNRNSVGPPPSNINVSRLNPAEIFKLTIQSMLVCQHCNQVDLKKDFQNDMKLDVSDNSSVQDLMNSWGKWTSVERRCSHCQADVSSTSERIFEFPKSLIITLKRYYYEGNAARKKHCSVEASFNIDVSSLGVFRDVDHIQLENLDIDESSIFPSKPFSPSEKIIPDDSQEEQFLKTTLSESTTKNDSQNDIVIEQVTTPKELVFDLLTEWKTVKEILERLDIDHAEEKLRCHLETLKQESGRQMTRTDLPGSTTRISPDGNCFYRAISWCLTGSQSYHQKLRIATAEYLQKNEESMRKFSGNLDYKEYVENVRKNGEWATSCEIYAVANLLDIEIVTFLGSDGWRSHVPHDGGSSKDCIFLNNTSCHFEPITSLKPFIAENNEESELHQSSRSDSQCNQKRCRGESYSKHTTSAYKKLKIDNTPEPTGPNYSLMAVVCHFGESPCDGHYVAYTKNSSNGEQWVYCSDAEVYKVNEDVVANAIRYSGYMFFYDRKN</sequence>
<dbReference type="AlphaFoldDB" id="A0A2G5VIG8"/>
<dbReference type="InterPro" id="IPR028889">
    <property type="entry name" value="USP"/>
</dbReference>
<evidence type="ECO:0000256" key="1">
    <source>
        <dbReference type="ARBA" id="ARBA00009085"/>
    </source>
</evidence>
<feature type="region of interest" description="Disordered" evidence="2">
    <location>
        <begin position="184"/>
        <end position="287"/>
    </location>
</feature>
<dbReference type="OrthoDB" id="5813749at2759"/>
<dbReference type="GO" id="GO:0016579">
    <property type="term" value="P:protein deubiquitination"/>
    <property type="evidence" value="ECO:0007669"/>
    <property type="project" value="InterPro"/>
</dbReference>
<evidence type="ECO:0000259" key="3">
    <source>
        <dbReference type="PROSITE" id="PS50235"/>
    </source>
</evidence>
<dbReference type="Proteomes" id="UP000230233">
    <property type="component" value="Chromosome I"/>
</dbReference>
<keyword evidence="6" id="KW-1185">Reference proteome</keyword>
<dbReference type="InterPro" id="IPR050164">
    <property type="entry name" value="Peptidase_C19"/>
</dbReference>
<evidence type="ECO:0000313" key="6">
    <source>
        <dbReference type="Proteomes" id="UP000230233"/>
    </source>
</evidence>
<name>A0A2G5VIG8_9PELO</name>
<dbReference type="GO" id="GO:0005634">
    <property type="term" value="C:nucleus"/>
    <property type="evidence" value="ECO:0007669"/>
    <property type="project" value="TreeGrafter"/>
</dbReference>
<dbReference type="Pfam" id="PF00443">
    <property type="entry name" value="UCH"/>
    <property type="match status" value="1"/>
</dbReference>
<dbReference type="PROSITE" id="PS50235">
    <property type="entry name" value="USP_3"/>
    <property type="match status" value="1"/>
</dbReference>
<evidence type="ECO:0000313" key="5">
    <source>
        <dbReference type="EMBL" id="PIC51595.1"/>
    </source>
</evidence>
<proteinExistence type="inferred from homology"/>
<evidence type="ECO:0000259" key="4">
    <source>
        <dbReference type="PROSITE" id="PS50802"/>
    </source>
</evidence>
<accession>A0A2G5VIG8</accession>
<evidence type="ECO:0000256" key="2">
    <source>
        <dbReference type="SAM" id="MobiDB-lite"/>
    </source>
</evidence>
<dbReference type="Gene3D" id="3.90.70.10">
    <property type="entry name" value="Cysteine proteinases"/>
    <property type="match status" value="2"/>
</dbReference>
<feature type="compositionally biased region" description="Low complexity" evidence="2">
    <location>
        <begin position="278"/>
        <end position="287"/>
    </location>
</feature>
<dbReference type="SUPFAM" id="SSF54001">
    <property type="entry name" value="Cysteine proteinases"/>
    <property type="match status" value="2"/>
</dbReference>
<feature type="compositionally biased region" description="Polar residues" evidence="2">
    <location>
        <begin position="154"/>
        <end position="165"/>
    </location>
</feature>
<dbReference type="GO" id="GO:0005829">
    <property type="term" value="C:cytosol"/>
    <property type="evidence" value="ECO:0007669"/>
    <property type="project" value="TreeGrafter"/>
</dbReference>
<gene>
    <name evidence="5" type="primary">Cnig_chr_I.g2046</name>
    <name evidence="5" type="ORF">B9Z55_002046</name>
</gene>
<dbReference type="PANTHER" id="PTHR24006">
    <property type="entry name" value="UBIQUITIN CARBOXYL-TERMINAL HYDROLASE"/>
    <property type="match status" value="1"/>
</dbReference>
<feature type="compositionally biased region" description="Basic and acidic residues" evidence="2">
    <location>
        <begin position="220"/>
        <end position="229"/>
    </location>
</feature>
<feature type="domain" description="OTU" evidence="4">
    <location>
        <begin position="670"/>
        <end position="793"/>
    </location>
</feature>
<dbReference type="Gene3D" id="6.10.20.180">
    <property type="match status" value="1"/>
</dbReference>
<dbReference type="InterPro" id="IPR001394">
    <property type="entry name" value="Peptidase_C19_UCH"/>
</dbReference>
<evidence type="ECO:0008006" key="7">
    <source>
        <dbReference type="Google" id="ProtNLM"/>
    </source>
</evidence>
<feature type="region of interest" description="Disordered" evidence="2">
    <location>
        <begin position="801"/>
        <end position="823"/>
    </location>
</feature>
<dbReference type="InterPro" id="IPR038765">
    <property type="entry name" value="Papain-like_cys_pep_sf"/>
</dbReference>
<dbReference type="InterPro" id="IPR018200">
    <property type="entry name" value="USP_CS"/>
</dbReference>
<dbReference type="EMBL" id="PDUG01000001">
    <property type="protein sequence ID" value="PIC51595.1"/>
    <property type="molecule type" value="Genomic_DNA"/>
</dbReference>
<dbReference type="PROSITE" id="PS50802">
    <property type="entry name" value="OTU"/>
    <property type="match status" value="1"/>
</dbReference>
<dbReference type="PROSITE" id="PS00973">
    <property type="entry name" value="USP_2"/>
    <property type="match status" value="1"/>
</dbReference>
<dbReference type="FunFam" id="3.90.70.10:FF:000291">
    <property type="entry name" value="Deubiquitylating with USP/UBP and OTU domains"/>
    <property type="match status" value="1"/>
</dbReference>
<dbReference type="STRING" id="1611254.A0A2G5VIG8"/>